<dbReference type="EMBL" id="HBKN01000543">
    <property type="protein sequence ID" value="CAE2191140.1"/>
    <property type="molecule type" value="Transcribed_RNA"/>
</dbReference>
<evidence type="ECO:0000256" key="1">
    <source>
        <dbReference type="SAM" id="MobiDB-lite"/>
    </source>
</evidence>
<feature type="region of interest" description="Disordered" evidence="1">
    <location>
        <begin position="97"/>
        <end position="203"/>
    </location>
</feature>
<gene>
    <name evidence="2" type="ORF">GTHE00462_LOCUS451</name>
</gene>
<feature type="compositionally biased region" description="Basic and acidic residues" evidence="1">
    <location>
        <begin position="256"/>
        <end position="266"/>
    </location>
</feature>
<feature type="compositionally biased region" description="Basic residues" evidence="1">
    <location>
        <begin position="137"/>
        <end position="161"/>
    </location>
</feature>
<feature type="compositionally biased region" description="Basic and acidic residues" evidence="1">
    <location>
        <begin position="127"/>
        <end position="136"/>
    </location>
</feature>
<reference evidence="2" key="1">
    <citation type="submission" date="2021-01" db="EMBL/GenBank/DDBJ databases">
        <authorList>
            <person name="Corre E."/>
            <person name="Pelletier E."/>
            <person name="Niang G."/>
            <person name="Scheremetjew M."/>
            <person name="Finn R."/>
            <person name="Kale V."/>
            <person name="Holt S."/>
            <person name="Cochrane G."/>
            <person name="Meng A."/>
            <person name="Brown T."/>
            <person name="Cohen L."/>
        </authorList>
    </citation>
    <scope>NUCLEOTIDE SEQUENCE</scope>
    <source>
        <strain evidence="2">CCMP 2712</strain>
    </source>
</reference>
<proteinExistence type="predicted"/>
<feature type="compositionally biased region" description="Basic and acidic residues" evidence="1">
    <location>
        <begin position="106"/>
        <end position="117"/>
    </location>
</feature>
<feature type="compositionally biased region" description="Low complexity" evidence="1">
    <location>
        <begin position="162"/>
        <end position="191"/>
    </location>
</feature>
<feature type="region of interest" description="Disordered" evidence="1">
    <location>
        <begin position="243"/>
        <end position="266"/>
    </location>
</feature>
<feature type="compositionally biased region" description="Basic and acidic residues" evidence="1">
    <location>
        <begin position="420"/>
        <end position="454"/>
    </location>
</feature>
<feature type="region of interest" description="Disordered" evidence="1">
    <location>
        <begin position="409"/>
        <end position="466"/>
    </location>
</feature>
<organism evidence="2">
    <name type="scientific">Guillardia theta</name>
    <name type="common">Cryptophyte</name>
    <name type="synonym">Cryptomonas phi</name>
    <dbReference type="NCBI Taxonomy" id="55529"/>
    <lineage>
        <taxon>Eukaryota</taxon>
        <taxon>Cryptophyceae</taxon>
        <taxon>Pyrenomonadales</taxon>
        <taxon>Geminigeraceae</taxon>
        <taxon>Guillardia</taxon>
    </lineage>
</organism>
<protein>
    <submittedName>
        <fullName evidence="2">Uncharacterized protein</fullName>
    </submittedName>
</protein>
<sequence length="481" mass="54133">MRRAGGDEKVDRTRLLLLTSVVVLVTLSLLVDPRQDVRVELENKNPQLRAAQKELQDSSKRVQSSLKILEEVEDDVPNWMTELPAGLVHDALRGLSSAGGNWSSRAKQEKDPRERSSGRRSLRRRTRNEGAQEERKKVGRKKQAKLRLHKLKQRRDAHHRILASAALAPAPAPPSLSSRTPPAPPSLSSRTPPAPSSPPGLTSADRLLLGRLFGFNTVLHKLSTVKHKTYNLALHDAGTHQEDEGAAVNSVVSQADMRRSKRVTDSPELLKKLRDRRRQQDQRQAQLKSEQQLEQAARHLLDKVDTSRDPWLRSILSRIATDTAKTEVAKEKISRMRSDLKVPKREQGLRSDKQEPAIMILDPHDAQQRRRVEAQRLLQHLLSSTHDDLNRMRAARSSRSLRLLNHYSPLFHNPRSSHTRLSEEGRGRHLHGLDSDEGKGRVDQDGGEGSREDGGGSEQRGSGSWFGELGRDLVQYVKNVV</sequence>
<name>A0A7S4H8I5_GUITH</name>
<accession>A0A7S4H8I5</accession>
<evidence type="ECO:0000313" key="2">
    <source>
        <dbReference type="EMBL" id="CAE2191140.1"/>
    </source>
</evidence>
<dbReference type="AlphaFoldDB" id="A0A7S4H8I5"/>